<evidence type="ECO:0000256" key="1">
    <source>
        <dbReference type="SAM" id="MobiDB-lite"/>
    </source>
</evidence>
<protein>
    <submittedName>
        <fullName evidence="2">Uncharacterized protein</fullName>
    </submittedName>
</protein>
<name>A0A135UP31_9PEZI</name>
<gene>
    <name evidence="2" type="ORF">CSAL01_13195</name>
</gene>
<dbReference type="EMBL" id="JFFI01001209">
    <property type="protein sequence ID" value="KXH62149.1"/>
    <property type="molecule type" value="Genomic_DNA"/>
</dbReference>
<evidence type="ECO:0000313" key="3">
    <source>
        <dbReference type="Proteomes" id="UP000070121"/>
    </source>
</evidence>
<reference evidence="2 3" key="1">
    <citation type="submission" date="2014-02" db="EMBL/GenBank/DDBJ databases">
        <title>The genome sequence of Colletotrichum salicis CBS 607.94.</title>
        <authorList>
            <person name="Baroncelli R."/>
            <person name="Thon M.R."/>
        </authorList>
    </citation>
    <scope>NUCLEOTIDE SEQUENCE [LARGE SCALE GENOMIC DNA]</scope>
    <source>
        <strain evidence="2 3">CBS 607.94</strain>
    </source>
</reference>
<comment type="caution">
    <text evidence="2">The sequence shown here is derived from an EMBL/GenBank/DDBJ whole genome shotgun (WGS) entry which is preliminary data.</text>
</comment>
<evidence type="ECO:0000313" key="2">
    <source>
        <dbReference type="EMBL" id="KXH62149.1"/>
    </source>
</evidence>
<proteinExistence type="predicted"/>
<feature type="compositionally biased region" description="Polar residues" evidence="1">
    <location>
        <begin position="57"/>
        <end position="66"/>
    </location>
</feature>
<organism evidence="2 3">
    <name type="scientific">Colletotrichum salicis</name>
    <dbReference type="NCBI Taxonomy" id="1209931"/>
    <lineage>
        <taxon>Eukaryota</taxon>
        <taxon>Fungi</taxon>
        <taxon>Dikarya</taxon>
        <taxon>Ascomycota</taxon>
        <taxon>Pezizomycotina</taxon>
        <taxon>Sordariomycetes</taxon>
        <taxon>Hypocreomycetidae</taxon>
        <taxon>Glomerellales</taxon>
        <taxon>Glomerellaceae</taxon>
        <taxon>Colletotrichum</taxon>
        <taxon>Colletotrichum acutatum species complex</taxon>
    </lineage>
</organism>
<feature type="region of interest" description="Disordered" evidence="1">
    <location>
        <begin position="36"/>
        <end position="66"/>
    </location>
</feature>
<dbReference type="Proteomes" id="UP000070121">
    <property type="component" value="Unassembled WGS sequence"/>
</dbReference>
<keyword evidence="3" id="KW-1185">Reference proteome</keyword>
<dbReference type="AlphaFoldDB" id="A0A135UP31"/>
<accession>A0A135UP31</accession>
<sequence length="66" mass="7040">MASTPDPPCNRPEVTALLSIHETQVSVAADTRAAMNGRSQNHRQVLRKPHGSGGNNCNGRQNTTMG</sequence>
<feature type="compositionally biased region" description="Basic residues" evidence="1">
    <location>
        <begin position="40"/>
        <end position="50"/>
    </location>
</feature>